<proteinExistence type="predicted"/>
<organism evidence="1 2">
    <name type="scientific">Erwinia phage pEp_SNUABM_01</name>
    <dbReference type="NCBI Taxonomy" id="2601643"/>
    <lineage>
        <taxon>Viruses</taxon>
        <taxon>Duplodnaviria</taxon>
        <taxon>Heunggongvirae</taxon>
        <taxon>Uroviricota</taxon>
        <taxon>Caudoviricetes</taxon>
        <taxon>Vequintavirinae</taxon>
        <taxon>Henunavirus</taxon>
        <taxon>Henunavirus SNUABM01</taxon>
    </lineage>
</organism>
<reference evidence="1 2" key="1">
    <citation type="submission" date="2019-07" db="EMBL/GenBank/DDBJ databases">
        <title>Complete genome sequence of bacteriophages infecting Erwinia pyrifoliae.</title>
        <authorList>
            <person name="Kim S.G."/>
            <person name="Park S.C."/>
        </authorList>
    </citation>
    <scope>NUCLEOTIDE SEQUENCE [LARGE SCALE GENOMIC DNA]</scope>
</reference>
<evidence type="ECO:0000313" key="1">
    <source>
        <dbReference type="EMBL" id="QEQ95023.1"/>
    </source>
</evidence>
<gene>
    <name evidence="1" type="ORF">pEpSNUABM01_197</name>
</gene>
<evidence type="ECO:0000313" key="2">
    <source>
        <dbReference type="Proteomes" id="UP000326545"/>
    </source>
</evidence>
<dbReference type="EMBL" id="MN184887">
    <property type="protein sequence ID" value="QEQ95023.1"/>
    <property type="molecule type" value="Genomic_DNA"/>
</dbReference>
<protein>
    <submittedName>
        <fullName evidence="1">Uncharacterized protein</fullName>
    </submittedName>
</protein>
<name>A0A5J6DBI2_9CAUD</name>
<sequence>MKQIKLSITETYVSHWGWWQGVREILQNAVDTKDYDVDFGLDNIRIVSRGGKIPVSALLLGKTTKADDDSTIGKFGEGMKLGFLVLKRLGAGVVVNNAGDLWSPEMVFDDLFNEHVLAVNIEEGSLISSPSSVEIGINNIPPEVVEEIKSKFAPTQNRKVVIESRKGKAYEKDGDHKNCRLFVSGIFVTEIEGKFKFDYDFCPDTFVLDRDRDTANNWEVKYHAAELIRDSDDVELLAELATENYADLAEFRGSFERRYGTHRHRGYSEGYEENNLNDRAVQVFQEKNGYEAFPINKEWDATKKRLVTHKAVKHGYVPVEVNNATFTMIKHGYEVDEEVEAWMEFKPLEFLEKFLERHRRKMYNKTIRELENTIEMLKVAKG</sequence>
<keyword evidence="2" id="KW-1185">Reference proteome</keyword>
<dbReference type="Proteomes" id="UP000326545">
    <property type="component" value="Segment"/>
</dbReference>
<accession>A0A5J6DBI2</accession>